<organism evidence="16 17">
    <name type="scientific">Eublepharis macularius</name>
    <name type="common">Leopard gecko</name>
    <name type="synonym">Cyrtodactylus macularius</name>
    <dbReference type="NCBI Taxonomy" id="481883"/>
    <lineage>
        <taxon>Eukaryota</taxon>
        <taxon>Metazoa</taxon>
        <taxon>Chordata</taxon>
        <taxon>Craniata</taxon>
        <taxon>Vertebrata</taxon>
        <taxon>Euteleostomi</taxon>
        <taxon>Lepidosauria</taxon>
        <taxon>Squamata</taxon>
        <taxon>Bifurcata</taxon>
        <taxon>Gekkota</taxon>
        <taxon>Eublepharidae</taxon>
        <taxon>Eublepharinae</taxon>
        <taxon>Eublepharis</taxon>
    </lineage>
</organism>
<evidence type="ECO:0000256" key="8">
    <source>
        <dbReference type="ARBA" id="ARBA00023136"/>
    </source>
</evidence>
<dbReference type="GeneID" id="129339267"/>
<keyword evidence="2 14" id="KW-1003">Cell membrane</keyword>
<dbReference type="AlphaFoldDB" id="A0AA97K4F8"/>
<evidence type="ECO:0000256" key="6">
    <source>
        <dbReference type="ARBA" id="ARBA00022989"/>
    </source>
</evidence>
<evidence type="ECO:0000256" key="14">
    <source>
        <dbReference type="RuleBase" id="RU363047"/>
    </source>
</evidence>
<dbReference type="PROSITE" id="PS00237">
    <property type="entry name" value="G_PROTEIN_RECEP_F1_1"/>
    <property type="match status" value="1"/>
</dbReference>
<evidence type="ECO:0000256" key="7">
    <source>
        <dbReference type="ARBA" id="ARBA00023040"/>
    </source>
</evidence>
<evidence type="ECO:0000256" key="2">
    <source>
        <dbReference type="ARBA" id="ARBA00022475"/>
    </source>
</evidence>
<dbReference type="Proteomes" id="UP001190640">
    <property type="component" value="Chromosome 12"/>
</dbReference>
<gene>
    <name evidence="17" type="primary">LOC129339267</name>
</gene>
<evidence type="ECO:0000256" key="4">
    <source>
        <dbReference type="ARBA" id="ARBA00022692"/>
    </source>
</evidence>
<dbReference type="InterPro" id="IPR000276">
    <property type="entry name" value="GPCR_Rhodpsn"/>
</dbReference>
<accession>A0AA97K4F8</accession>
<feature type="transmembrane region" description="Helical" evidence="14">
    <location>
        <begin position="247"/>
        <end position="270"/>
    </location>
</feature>
<comment type="subcellular location">
    <subcellularLocation>
        <location evidence="1 14">Cell membrane</location>
        <topology evidence="1 14">Multi-pass membrane protein</topology>
    </subcellularLocation>
</comment>
<keyword evidence="3 14" id="KW-0716">Sensory transduction</keyword>
<dbReference type="RefSeq" id="XP_054849833.1">
    <property type="nucleotide sequence ID" value="XM_054993858.1"/>
</dbReference>
<evidence type="ECO:0000313" key="16">
    <source>
        <dbReference type="Proteomes" id="UP001190640"/>
    </source>
</evidence>
<keyword evidence="9" id="KW-1015">Disulfide bond</keyword>
<feature type="transmembrane region" description="Helical" evidence="14">
    <location>
        <begin position="107"/>
        <end position="129"/>
    </location>
</feature>
<dbReference type="InterPro" id="IPR000725">
    <property type="entry name" value="Olfact_rcpt"/>
</dbReference>
<dbReference type="KEGG" id="emc:129339267"/>
<evidence type="ECO:0000256" key="12">
    <source>
        <dbReference type="ARBA" id="ARBA00023224"/>
    </source>
</evidence>
<evidence type="ECO:0000256" key="5">
    <source>
        <dbReference type="ARBA" id="ARBA00022725"/>
    </source>
</evidence>
<keyword evidence="11" id="KW-0325">Glycoprotein</keyword>
<evidence type="ECO:0000259" key="15">
    <source>
        <dbReference type="PROSITE" id="PS50262"/>
    </source>
</evidence>
<dbReference type="InterPro" id="IPR017452">
    <property type="entry name" value="GPCR_Rhodpsn_7TM"/>
</dbReference>
<keyword evidence="10 13" id="KW-0675">Receptor</keyword>
<dbReference type="GO" id="GO:0004984">
    <property type="term" value="F:olfactory receptor activity"/>
    <property type="evidence" value="ECO:0007669"/>
    <property type="project" value="InterPro"/>
</dbReference>
<feature type="transmembrane region" description="Helical" evidence="14">
    <location>
        <begin position="209"/>
        <end position="235"/>
    </location>
</feature>
<keyword evidence="12 13" id="KW-0807">Transducer</keyword>
<protein>
    <recommendedName>
        <fullName evidence="14">Olfactory receptor</fullName>
    </recommendedName>
</protein>
<dbReference type="SUPFAM" id="SSF81321">
    <property type="entry name" value="Family A G protein-coupled receptor-like"/>
    <property type="match status" value="1"/>
</dbReference>
<dbReference type="PROSITE" id="PS50262">
    <property type="entry name" value="G_PROTEIN_RECEP_F1_2"/>
    <property type="match status" value="1"/>
</dbReference>
<evidence type="ECO:0000256" key="3">
    <source>
        <dbReference type="ARBA" id="ARBA00022606"/>
    </source>
</evidence>
<evidence type="ECO:0000256" key="9">
    <source>
        <dbReference type="ARBA" id="ARBA00023157"/>
    </source>
</evidence>
<keyword evidence="7 13" id="KW-0297">G-protein coupled receptor</keyword>
<dbReference type="PRINTS" id="PR00237">
    <property type="entry name" value="GPCRRHODOPSN"/>
</dbReference>
<dbReference type="GO" id="GO:0005886">
    <property type="term" value="C:plasma membrane"/>
    <property type="evidence" value="ECO:0007669"/>
    <property type="project" value="UniProtKB-SubCell"/>
</dbReference>
<feature type="transmembrane region" description="Helical" evidence="14">
    <location>
        <begin position="34"/>
        <end position="60"/>
    </location>
</feature>
<keyword evidence="8 14" id="KW-0472">Membrane</keyword>
<evidence type="ECO:0000256" key="10">
    <source>
        <dbReference type="ARBA" id="ARBA00023170"/>
    </source>
</evidence>
<evidence type="ECO:0000256" key="1">
    <source>
        <dbReference type="ARBA" id="ARBA00004651"/>
    </source>
</evidence>
<name>A0AA97K4F8_EUBMA</name>
<evidence type="ECO:0000313" key="17">
    <source>
        <dbReference type="RefSeq" id="XP_054849833.1"/>
    </source>
</evidence>
<dbReference type="Pfam" id="PF13853">
    <property type="entry name" value="7tm_4"/>
    <property type="match status" value="1"/>
</dbReference>
<feature type="domain" description="G-protein coupled receptors family 1 profile" evidence="15">
    <location>
        <begin position="50"/>
        <end position="299"/>
    </location>
</feature>
<dbReference type="PANTHER" id="PTHR24242">
    <property type="entry name" value="G-PROTEIN COUPLED RECEPTOR"/>
    <property type="match status" value="1"/>
</dbReference>
<evidence type="ECO:0000256" key="13">
    <source>
        <dbReference type="RuleBase" id="RU000688"/>
    </source>
</evidence>
<dbReference type="CDD" id="cd15911">
    <property type="entry name" value="7tmA_OR11A-like"/>
    <property type="match status" value="1"/>
</dbReference>
<dbReference type="Gene3D" id="1.20.1070.10">
    <property type="entry name" value="Rhodopsin 7-helix transmembrane proteins"/>
    <property type="match status" value="1"/>
</dbReference>
<dbReference type="PRINTS" id="PR00245">
    <property type="entry name" value="OLFACTORYR"/>
</dbReference>
<keyword evidence="5 14" id="KW-0552">Olfaction</keyword>
<keyword evidence="16" id="KW-1185">Reference proteome</keyword>
<feature type="transmembrane region" description="Helical" evidence="14">
    <location>
        <begin position="67"/>
        <end position="87"/>
    </location>
</feature>
<evidence type="ECO:0000256" key="11">
    <source>
        <dbReference type="ARBA" id="ARBA00023180"/>
    </source>
</evidence>
<dbReference type="InterPro" id="IPR050939">
    <property type="entry name" value="Olfactory_GPCR1"/>
</dbReference>
<dbReference type="PANTHER" id="PTHR24242:SF253">
    <property type="entry name" value="OLFACTORY RECEPTOR-RELATED"/>
    <property type="match status" value="1"/>
</dbReference>
<keyword evidence="6 14" id="KW-1133">Transmembrane helix</keyword>
<feature type="transmembrane region" description="Helical" evidence="14">
    <location>
        <begin position="150"/>
        <end position="172"/>
    </location>
</feature>
<feature type="transmembrane region" description="Helical" evidence="14">
    <location>
        <begin position="282"/>
        <end position="301"/>
    </location>
</feature>
<reference evidence="17" key="1">
    <citation type="submission" date="2025-08" db="UniProtKB">
        <authorList>
            <consortium name="RefSeq"/>
        </authorList>
    </citation>
    <scope>IDENTIFICATION</scope>
    <source>
        <tissue evidence="17">Blood</tissue>
    </source>
</reference>
<dbReference type="FunFam" id="1.20.1070.10:FF:000001">
    <property type="entry name" value="Olfactory receptor"/>
    <property type="match status" value="1"/>
</dbReference>
<sequence length="323" mass="36303">MISNRENVSHQMENQTFTTEFLLLGFGDLHHLQVLVFLLFLLIYIMTLIGNLLIVLLVVANQHLHTPMYFFIGNLSCLETCYSSTLLPRMLVSFLNGDRTVSVSGCIAQFYFFGCLAGTECFLLSAMSYDRYSAICNPLHYPNIMNNKMCFILASSSWIGGFAVNTIIISFMSKLTFCGPNKIDHFFCDFAPLMELSCSDTHLITVVDLSFSTICALPPFLLTLASYVCIIATILRIPSTSGRQKAFSTCSSHLIVVTSFFGTLILVYIVPSSPSTVDVKKIFSVFYTVLTPLVNPLVYSFRNKEVNIALRKFTSKYLHFQKK</sequence>
<keyword evidence="4 13" id="KW-0812">Transmembrane</keyword>
<proteinExistence type="inferred from homology"/>
<dbReference type="GO" id="GO:0004930">
    <property type="term" value="F:G protein-coupled receptor activity"/>
    <property type="evidence" value="ECO:0007669"/>
    <property type="project" value="UniProtKB-KW"/>
</dbReference>
<comment type="similarity">
    <text evidence="13">Belongs to the G-protein coupled receptor 1 family.</text>
</comment>